<evidence type="ECO:0000256" key="8">
    <source>
        <dbReference type="PROSITE-ProRule" id="PRU00284"/>
    </source>
</evidence>
<dbReference type="PROSITE" id="PS50885">
    <property type="entry name" value="HAMP"/>
    <property type="match status" value="1"/>
</dbReference>
<dbReference type="SUPFAM" id="SSF103190">
    <property type="entry name" value="Sensory domain-like"/>
    <property type="match status" value="1"/>
</dbReference>
<organism evidence="13 14">
    <name type="scientific">Selenihalanaerobacter shriftii</name>
    <dbReference type="NCBI Taxonomy" id="142842"/>
    <lineage>
        <taxon>Bacteria</taxon>
        <taxon>Bacillati</taxon>
        <taxon>Bacillota</taxon>
        <taxon>Clostridia</taxon>
        <taxon>Halanaerobiales</taxon>
        <taxon>Halobacteroidaceae</taxon>
        <taxon>Selenihalanaerobacter</taxon>
    </lineage>
</organism>
<dbReference type="Pfam" id="PF00015">
    <property type="entry name" value="MCPsignal"/>
    <property type="match status" value="1"/>
</dbReference>
<dbReference type="OrthoDB" id="9814363at2"/>
<dbReference type="InterPro" id="IPR033463">
    <property type="entry name" value="sCache_3"/>
</dbReference>
<dbReference type="Gene3D" id="3.30.450.20">
    <property type="entry name" value="PAS domain"/>
    <property type="match status" value="1"/>
</dbReference>
<dbReference type="InterPro" id="IPR003660">
    <property type="entry name" value="HAMP_dom"/>
</dbReference>
<dbReference type="PANTHER" id="PTHR32089:SF112">
    <property type="entry name" value="LYSOZYME-LIKE PROTEIN-RELATED"/>
    <property type="match status" value="1"/>
</dbReference>
<dbReference type="InterPro" id="IPR029151">
    <property type="entry name" value="Sensor-like_sf"/>
</dbReference>
<evidence type="ECO:0000256" key="1">
    <source>
        <dbReference type="ARBA" id="ARBA00004651"/>
    </source>
</evidence>
<dbReference type="PANTHER" id="PTHR32089">
    <property type="entry name" value="METHYL-ACCEPTING CHEMOTAXIS PROTEIN MCPB"/>
    <property type="match status" value="1"/>
</dbReference>
<dbReference type="GO" id="GO:0006935">
    <property type="term" value="P:chemotaxis"/>
    <property type="evidence" value="ECO:0007669"/>
    <property type="project" value="InterPro"/>
</dbReference>
<dbReference type="PROSITE" id="PS50111">
    <property type="entry name" value="CHEMOTAXIS_TRANSDUC_2"/>
    <property type="match status" value="1"/>
</dbReference>
<dbReference type="AlphaFoldDB" id="A0A1T4LPL7"/>
<comment type="similarity">
    <text evidence="7">Belongs to the methyl-accepting chemotaxis (MCP) protein family.</text>
</comment>
<keyword evidence="5 10" id="KW-0472">Membrane</keyword>
<evidence type="ECO:0000256" key="2">
    <source>
        <dbReference type="ARBA" id="ARBA00022475"/>
    </source>
</evidence>
<dbReference type="SMART" id="SM00283">
    <property type="entry name" value="MA"/>
    <property type="match status" value="1"/>
</dbReference>
<evidence type="ECO:0000256" key="9">
    <source>
        <dbReference type="SAM" id="Coils"/>
    </source>
</evidence>
<sequence>MLKNMNLRKKLLSVLILISVIPVLIVSVILYGQAKEGMDDTVEMNMDQAIKTVDYYFKDKKERALSLAKKYAKDDMLVFEFKNKNRDVLNARIKPIFKSLKEEGITVFEFEDQDGIVFTRGHNVDKYGDDKSDNQAIKTALQGKAVSGFALGKSGLAVRGFAPIKNREDQVIGAFQIGFNLNDDMLKDISDLISGNIAFYKKDKLIQTSREEEQDKVGTNLEDSSIFKQIKNGNERVQVANQNGALETFHPLYDPSGNEIQGMIRISQSLKFMNQFQQQVLKVAIISIVVILILVFLFSSFFSKKITAPIISAMEFITEIANGNLNVEKLQVKTNDEVGNLIDSLNKMHQKLKEMIGSLVDTTENLSAHSEELSASAQEGNAVIGTSMQNIEEMTASIQQISASSQQVTGIAQEANSKTQVGNEKVAKAEMGMKQINQKIKTTVSTISSLDDKSQEIGQIVELINDIADQTNLLALNAAIEAARAGEHGQGFAVVAEEIRELAEETAKATNEIANLVKETQEKSSSGLKAIKQVENESKKGEEIAIETGQIFTKIKSSIEDTSAHIQQTAASTQDLAKNSDEVMEASEDIENVAQEVANASQELSGMAQELQNLVEEFKL</sequence>
<evidence type="ECO:0000256" key="3">
    <source>
        <dbReference type="ARBA" id="ARBA00022692"/>
    </source>
</evidence>
<dbReference type="Proteomes" id="UP000190625">
    <property type="component" value="Unassembled WGS sequence"/>
</dbReference>
<evidence type="ECO:0000313" key="13">
    <source>
        <dbReference type="EMBL" id="SJZ56689.1"/>
    </source>
</evidence>
<evidence type="ECO:0000256" key="6">
    <source>
        <dbReference type="ARBA" id="ARBA00023224"/>
    </source>
</evidence>
<dbReference type="PRINTS" id="PR00260">
    <property type="entry name" value="CHEMTRNSDUCR"/>
</dbReference>
<dbReference type="GO" id="GO:0004888">
    <property type="term" value="F:transmembrane signaling receptor activity"/>
    <property type="evidence" value="ECO:0007669"/>
    <property type="project" value="InterPro"/>
</dbReference>
<dbReference type="CDD" id="cd11386">
    <property type="entry name" value="MCP_signal"/>
    <property type="match status" value="1"/>
</dbReference>
<evidence type="ECO:0000256" key="10">
    <source>
        <dbReference type="SAM" id="Phobius"/>
    </source>
</evidence>
<keyword evidence="3 10" id="KW-0812">Transmembrane</keyword>
<dbReference type="Pfam" id="PF17203">
    <property type="entry name" value="sCache_3_2"/>
    <property type="match status" value="1"/>
</dbReference>
<dbReference type="InterPro" id="IPR004089">
    <property type="entry name" value="MCPsignal_dom"/>
</dbReference>
<dbReference type="EMBL" id="FUWM01000009">
    <property type="protein sequence ID" value="SJZ56689.1"/>
    <property type="molecule type" value="Genomic_DNA"/>
</dbReference>
<evidence type="ECO:0000259" key="12">
    <source>
        <dbReference type="PROSITE" id="PS50885"/>
    </source>
</evidence>
<dbReference type="CDD" id="cd06225">
    <property type="entry name" value="HAMP"/>
    <property type="match status" value="1"/>
</dbReference>
<feature type="domain" description="Methyl-accepting transducer" evidence="11">
    <location>
        <begin position="355"/>
        <end position="591"/>
    </location>
</feature>
<dbReference type="GO" id="GO:0016020">
    <property type="term" value="C:membrane"/>
    <property type="evidence" value="ECO:0007669"/>
    <property type="project" value="InterPro"/>
</dbReference>
<protein>
    <submittedName>
        <fullName evidence="13">Methyl-accepting chemotaxis protein</fullName>
    </submittedName>
</protein>
<evidence type="ECO:0000259" key="11">
    <source>
        <dbReference type="PROSITE" id="PS50111"/>
    </source>
</evidence>
<feature type="domain" description="HAMP" evidence="12">
    <location>
        <begin position="304"/>
        <end position="357"/>
    </location>
</feature>
<dbReference type="SMART" id="SM00304">
    <property type="entry name" value="HAMP"/>
    <property type="match status" value="1"/>
</dbReference>
<keyword evidence="4 10" id="KW-1133">Transmembrane helix</keyword>
<comment type="subcellular location">
    <subcellularLocation>
        <location evidence="1">Cell membrane</location>
        <topology evidence="1">Multi-pass membrane protein</topology>
    </subcellularLocation>
</comment>
<evidence type="ECO:0000313" key="14">
    <source>
        <dbReference type="Proteomes" id="UP000190625"/>
    </source>
</evidence>
<accession>A0A1T4LPL7</accession>
<keyword evidence="14" id="KW-1185">Reference proteome</keyword>
<evidence type="ECO:0000256" key="5">
    <source>
        <dbReference type="ARBA" id="ARBA00023136"/>
    </source>
</evidence>
<dbReference type="SUPFAM" id="SSF58104">
    <property type="entry name" value="Methyl-accepting chemotaxis protein (MCP) signaling domain"/>
    <property type="match status" value="1"/>
</dbReference>
<gene>
    <name evidence="13" type="ORF">SAMN02745118_01202</name>
</gene>
<feature type="transmembrane region" description="Helical" evidence="10">
    <location>
        <begin position="280"/>
        <end position="302"/>
    </location>
</feature>
<dbReference type="InterPro" id="IPR004090">
    <property type="entry name" value="Chemotax_Me-accpt_rcpt"/>
</dbReference>
<reference evidence="14" key="1">
    <citation type="submission" date="2017-02" db="EMBL/GenBank/DDBJ databases">
        <authorList>
            <person name="Varghese N."/>
            <person name="Submissions S."/>
        </authorList>
    </citation>
    <scope>NUCLEOTIDE SEQUENCE [LARGE SCALE GENOMIC DNA]</scope>
    <source>
        <strain evidence="14">ATCC BAA-73</strain>
    </source>
</reference>
<name>A0A1T4LPL7_9FIRM</name>
<dbReference type="RefSeq" id="WP_078809693.1">
    <property type="nucleotide sequence ID" value="NZ_FUWM01000009.1"/>
</dbReference>
<dbReference type="FunFam" id="1.10.287.950:FF:000001">
    <property type="entry name" value="Methyl-accepting chemotaxis sensory transducer"/>
    <property type="match status" value="1"/>
</dbReference>
<dbReference type="Pfam" id="PF00672">
    <property type="entry name" value="HAMP"/>
    <property type="match status" value="1"/>
</dbReference>
<evidence type="ECO:0000256" key="7">
    <source>
        <dbReference type="ARBA" id="ARBA00029447"/>
    </source>
</evidence>
<evidence type="ECO:0000256" key="4">
    <source>
        <dbReference type="ARBA" id="ARBA00022989"/>
    </source>
</evidence>
<keyword evidence="9" id="KW-0175">Coiled coil</keyword>
<keyword evidence="2" id="KW-1003">Cell membrane</keyword>
<proteinExistence type="inferred from homology"/>
<feature type="coiled-coil region" evidence="9">
    <location>
        <begin position="576"/>
        <end position="617"/>
    </location>
</feature>
<feature type="transmembrane region" description="Helical" evidence="10">
    <location>
        <begin position="12"/>
        <end position="31"/>
    </location>
</feature>
<dbReference type="STRING" id="142842.SAMN02745118_01202"/>
<dbReference type="GO" id="GO:0007165">
    <property type="term" value="P:signal transduction"/>
    <property type="evidence" value="ECO:0007669"/>
    <property type="project" value="UniProtKB-KW"/>
</dbReference>
<keyword evidence="6 8" id="KW-0807">Transducer</keyword>
<dbReference type="Gene3D" id="1.10.287.950">
    <property type="entry name" value="Methyl-accepting chemotaxis protein"/>
    <property type="match status" value="1"/>
</dbReference>